<name>A0A0F9AZZ6_9ZZZZ</name>
<gene>
    <name evidence="1" type="ORF">LCGC14_2510230</name>
</gene>
<reference evidence="1" key="1">
    <citation type="journal article" date="2015" name="Nature">
        <title>Complex archaea that bridge the gap between prokaryotes and eukaryotes.</title>
        <authorList>
            <person name="Spang A."/>
            <person name="Saw J.H."/>
            <person name="Jorgensen S.L."/>
            <person name="Zaremba-Niedzwiedzka K."/>
            <person name="Martijn J."/>
            <person name="Lind A.E."/>
            <person name="van Eijk R."/>
            <person name="Schleper C."/>
            <person name="Guy L."/>
            <person name="Ettema T.J."/>
        </authorList>
    </citation>
    <scope>NUCLEOTIDE SEQUENCE</scope>
</reference>
<sequence length="63" mass="7564">MLLQNKIYTDEFLEEFNLKLYAVDGLEDVNMVYTDNMGNRYNFVREEKGLIFVSFEKNKVNIF</sequence>
<proteinExistence type="predicted"/>
<protein>
    <submittedName>
        <fullName evidence="1">Uncharacterized protein</fullName>
    </submittedName>
</protein>
<dbReference type="EMBL" id="LAZR01040243">
    <property type="protein sequence ID" value="KKL14980.1"/>
    <property type="molecule type" value="Genomic_DNA"/>
</dbReference>
<organism evidence="1">
    <name type="scientific">marine sediment metagenome</name>
    <dbReference type="NCBI Taxonomy" id="412755"/>
    <lineage>
        <taxon>unclassified sequences</taxon>
        <taxon>metagenomes</taxon>
        <taxon>ecological metagenomes</taxon>
    </lineage>
</organism>
<evidence type="ECO:0000313" key="1">
    <source>
        <dbReference type="EMBL" id="KKL14980.1"/>
    </source>
</evidence>
<accession>A0A0F9AZZ6</accession>
<dbReference type="AlphaFoldDB" id="A0A0F9AZZ6"/>
<comment type="caution">
    <text evidence="1">The sequence shown here is derived from an EMBL/GenBank/DDBJ whole genome shotgun (WGS) entry which is preliminary data.</text>
</comment>